<gene>
    <name evidence="2" type="ORF">CC86DRAFT_271037</name>
</gene>
<dbReference type="AlphaFoldDB" id="A0A6A7AC41"/>
<feature type="compositionally biased region" description="Polar residues" evidence="1">
    <location>
        <begin position="122"/>
        <end position="134"/>
    </location>
</feature>
<sequence>PSASAPTPMSLGTIRDHIESLLDPATRRNFANTANHLIRLGLRNGKHLEPRRQKLRGIVEANRQIWRLYNEYASVHIVAEKRVTYRLPVFRDLVDEEEEDGDEMEIEEEEEDEGAESEATEQSQDPTDTPNSKMANIIPRPHTRANLMRQHNGTSELSAFETESANNQEEQTSDKENSIDPSPIINPTSPLPPHHRYIIPIINPEALPINRIQDIQALRYPSARIYAMLTHRNVNGDVIQVTADMDAGPVDHLLINDTRIITALELRQPDYDTISIQENILRINETFTIHISPSQRLRYSNDFLVGELRPARHAYLYWLDSRGSADPKCGPWAQEARRIAGKLGRRAPDVWREIEGYWSLEQGAGGKVYRTDRLRYLGEDPVYDE</sequence>
<evidence type="ECO:0000256" key="1">
    <source>
        <dbReference type="SAM" id="MobiDB-lite"/>
    </source>
</evidence>
<feature type="non-terminal residue" evidence="2">
    <location>
        <position position="385"/>
    </location>
</feature>
<accession>A0A6A7AC41</accession>
<name>A0A6A7AC41_9PLEO</name>
<feature type="compositionally biased region" description="Acidic residues" evidence="1">
    <location>
        <begin position="94"/>
        <end position="119"/>
    </location>
</feature>
<reference evidence="2" key="1">
    <citation type="journal article" date="2020" name="Stud. Mycol.">
        <title>101 Dothideomycetes genomes: a test case for predicting lifestyles and emergence of pathogens.</title>
        <authorList>
            <person name="Haridas S."/>
            <person name="Albert R."/>
            <person name="Binder M."/>
            <person name="Bloem J."/>
            <person name="Labutti K."/>
            <person name="Salamov A."/>
            <person name="Andreopoulos B."/>
            <person name="Baker S."/>
            <person name="Barry K."/>
            <person name="Bills G."/>
            <person name="Bluhm B."/>
            <person name="Cannon C."/>
            <person name="Castanera R."/>
            <person name="Culley D."/>
            <person name="Daum C."/>
            <person name="Ezra D."/>
            <person name="Gonzalez J."/>
            <person name="Henrissat B."/>
            <person name="Kuo A."/>
            <person name="Liang C."/>
            <person name="Lipzen A."/>
            <person name="Lutzoni F."/>
            <person name="Magnuson J."/>
            <person name="Mondo S."/>
            <person name="Nolan M."/>
            <person name="Ohm R."/>
            <person name="Pangilinan J."/>
            <person name="Park H.-J."/>
            <person name="Ramirez L."/>
            <person name="Alfaro M."/>
            <person name="Sun H."/>
            <person name="Tritt A."/>
            <person name="Yoshinaga Y."/>
            <person name="Zwiers L.-H."/>
            <person name="Turgeon B."/>
            <person name="Goodwin S."/>
            <person name="Spatafora J."/>
            <person name="Crous P."/>
            <person name="Grigoriev I."/>
        </authorList>
    </citation>
    <scope>NUCLEOTIDE SEQUENCE</scope>
    <source>
        <strain evidence="2">CBS 113818</strain>
    </source>
</reference>
<keyword evidence="3" id="KW-1185">Reference proteome</keyword>
<protein>
    <submittedName>
        <fullName evidence="2">Uncharacterized protein</fullName>
    </submittedName>
</protein>
<proteinExistence type="predicted"/>
<feature type="region of interest" description="Disordered" evidence="1">
    <location>
        <begin position="94"/>
        <end position="137"/>
    </location>
</feature>
<evidence type="ECO:0000313" key="2">
    <source>
        <dbReference type="EMBL" id="KAF2830288.1"/>
    </source>
</evidence>
<dbReference type="Proteomes" id="UP000799424">
    <property type="component" value="Unassembled WGS sequence"/>
</dbReference>
<feature type="non-terminal residue" evidence="2">
    <location>
        <position position="1"/>
    </location>
</feature>
<feature type="region of interest" description="Disordered" evidence="1">
    <location>
        <begin position="159"/>
        <end position="192"/>
    </location>
</feature>
<organism evidence="2 3">
    <name type="scientific">Ophiobolus disseminans</name>
    <dbReference type="NCBI Taxonomy" id="1469910"/>
    <lineage>
        <taxon>Eukaryota</taxon>
        <taxon>Fungi</taxon>
        <taxon>Dikarya</taxon>
        <taxon>Ascomycota</taxon>
        <taxon>Pezizomycotina</taxon>
        <taxon>Dothideomycetes</taxon>
        <taxon>Pleosporomycetidae</taxon>
        <taxon>Pleosporales</taxon>
        <taxon>Pleosporineae</taxon>
        <taxon>Phaeosphaeriaceae</taxon>
        <taxon>Ophiobolus</taxon>
    </lineage>
</organism>
<dbReference type="OrthoDB" id="3795350at2759"/>
<evidence type="ECO:0000313" key="3">
    <source>
        <dbReference type="Proteomes" id="UP000799424"/>
    </source>
</evidence>
<dbReference type="EMBL" id="MU006219">
    <property type="protein sequence ID" value="KAF2830288.1"/>
    <property type="molecule type" value="Genomic_DNA"/>
</dbReference>
<feature type="compositionally biased region" description="Polar residues" evidence="1">
    <location>
        <begin position="159"/>
        <end position="170"/>
    </location>
</feature>